<gene>
    <name evidence="2" type="ORF">ACIGXA_05955</name>
</gene>
<evidence type="ECO:0000313" key="2">
    <source>
        <dbReference type="EMBL" id="MFI9100047.1"/>
    </source>
</evidence>
<dbReference type="EMBL" id="JBITYG010000002">
    <property type="protein sequence ID" value="MFI9100047.1"/>
    <property type="molecule type" value="Genomic_DNA"/>
</dbReference>
<keyword evidence="3" id="KW-1185">Reference proteome</keyword>
<feature type="region of interest" description="Disordered" evidence="1">
    <location>
        <begin position="28"/>
        <end position="54"/>
    </location>
</feature>
<organism evidence="2 3">
    <name type="scientific">Streptomyces fildesensis</name>
    <dbReference type="NCBI Taxonomy" id="375757"/>
    <lineage>
        <taxon>Bacteria</taxon>
        <taxon>Bacillati</taxon>
        <taxon>Actinomycetota</taxon>
        <taxon>Actinomycetes</taxon>
        <taxon>Kitasatosporales</taxon>
        <taxon>Streptomycetaceae</taxon>
        <taxon>Streptomyces</taxon>
    </lineage>
</organism>
<evidence type="ECO:0000313" key="3">
    <source>
        <dbReference type="Proteomes" id="UP001614394"/>
    </source>
</evidence>
<accession>A0ABW8C2C9</accession>
<protein>
    <submittedName>
        <fullName evidence="2">Uncharacterized protein</fullName>
    </submittedName>
</protein>
<proteinExistence type="predicted"/>
<comment type="caution">
    <text evidence="2">The sequence shown here is derived from an EMBL/GenBank/DDBJ whole genome shotgun (WGS) entry which is preliminary data.</text>
</comment>
<sequence>MSIMTLDFDEEIDLLDLGFESILTGAPTYKRENDGPVADSGTNTGGPSGPLSADPCCISARSHTGC</sequence>
<dbReference type="RefSeq" id="WP_399644874.1">
    <property type="nucleotide sequence ID" value="NZ_JBITYG010000002.1"/>
</dbReference>
<reference evidence="2 3" key="1">
    <citation type="submission" date="2024-10" db="EMBL/GenBank/DDBJ databases">
        <title>The Natural Products Discovery Center: Release of the First 8490 Sequenced Strains for Exploring Actinobacteria Biosynthetic Diversity.</title>
        <authorList>
            <person name="Kalkreuter E."/>
            <person name="Kautsar S.A."/>
            <person name="Yang D."/>
            <person name="Bader C.D."/>
            <person name="Teijaro C.N."/>
            <person name="Fluegel L."/>
            <person name="Davis C.M."/>
            <person name="Simpson J.R."/>
            <person name="Lauterbach L."/>
            <person name="Steele A.D."/>
            <person name="Gui C."/>
            <person name="Meng S."/>
            <person name="Li G."/>
            <person name="Viehrig K."/>
            <person name="Ye F."/>
            <person name="Su P."/>
            <person name="Kiefer A.F."/>
            <person name="Nichols A."/>
            <person name="Cepeda A.J."/>
            <person name="Yan W."/>
            <person name="Fan B."/>
            <person name="Jiang Y."/>
            <person name="Adhikari A."/>
            <person name="Zheng C.-J."/>
            <person name="Schuster L."/>
            <person name="Cowan T.M."/>
            <person name="Smanski M.J."/>
            <person name="Chevrette M.G."/>
            <person name="De Carvalho L.P.S."/>
            <person name="Shen B."/>
        </authorList>
    </citation>
    <scope>NUCLEOTIDE SEQUENCE [LARGE SCALE GENOMIC DNA]</scope>
    <source>
        <strain evidence="2 3">NPDC053399</strain>
    </source>
</reference>
<evidence type="ECO:0000256" key="1">
    <source>
        <dbReference type="SAM" id="MobiDB-lite"/>
    </source>
</evidence>
<name>A0ABW8C2C9_9ACTN</name>
<dbReference type="Proteomes" id="UP001614394">
    <property type="component" value="Unassembled WGS sequence"/>
</dbReference>